<keyword evidence="5 8" id="KW-0460">Magnesium</keyword>
<dbReference type="Pfam" id="PF12804">
    <property type="entry name" value="NTP_transf_3"/>
    <property type="match status" value="1"/>
</dbReference>
<evidence type="ECO:0000256" key="8">
    <source>
        <dbReference type="HAMAP-Rule" id="MF_00316"/>
    </source>
</evidence>
<dbReference type="InterPro" id="IPR029044">
    <property type="entry name" value="Nucleotide-diphossugar_trans"/>
</dbReference>
<keyword evidence="10" id="KW-0548">Nucleotidyltransferase</keyword>
<feature type="binding site" evidence="8">
    <location>
        <begin position="8"/>
        <end position="10"/>
    </location>
    <ligand>
        <name>GTP</name>
        <dbReference type="ChEBI" id="CHEBI:37565"/>
    </ligand>
</feature>
<comment type="caution">
    <text evidence="8">Lacks conserved residue(s) required for the propagation of feature annotation.</text>
</comment>
<evidence type="ECO:0000256" key="2">
    <source>
        <dbReference type="ARBA" id="ARBA00022679"/>
    </source>
</evidence>
<dbReference type="Proteomes" id="UP001259572">
    <property type="component" value="Unassembled WGS sequence"/>
</dbReference>
<dbReference type="PANTHER" id="PTHR19136:SF81">
    <property type="entry name" value="MOLYBDENUM COFACTOR GUANYLYLTRANSFERASE"/>
    <property type="match status" value="1"/>
</dbReference>
<gene>
    <name evidence="8" type="primary">mobA</name>
    <name evidence="10" type="ORF">RQX22_07490</name>
</gene>
<feature type="binding site" evidence="8">
    <location>
        <position position="97"/>
    </location>
    <ligand>
        <name>GTP</name>
        <dbReference type="ChEBI" id="CHEBI:37565"/>
    </ligand>
</feature>
<dbReference type="RefSeq" id="WP_315725132.1">
    <property type="nucleotide sequence ID" value="NZ_JAVUPU010000003.1"/>
</dbReference>
<name>A0ABU3Q5U7_9SPHN</name>
<dbReference type="GO" id="GO:0061603">
    <property type="term" value="F:molybdenum cofactor guanylyltransferase activity"/>
    <property type="evidence" value="ECO:0007669"/>
    <property type="project" value="UniProtKB-EC"/>
</dbReference>
<dbReference type="EMBL" id="JAVUPU010000003">
    <property type="protein sequence ID" value="MDT9598786.1"/>
    <property type="molecule type" value="Genomic_DNA"/>
</dbReference>
<comment type="subunit">
    <text evidence="8">Monomer.</text>
</comment>
<keyword evidence="3 8" id="KW-0479">Metal-binding</keyword>
<accession>A0ABU3Q5U7</accession>
<keyword evidence="1 8" id="KW-0963">Cytoplasm</keyword>
<comment type="domain">
    <text evidence="8">The N-terminal domain determines nucleotide recognition and specific binding, while the C-terminal domain determines the specific binding to the target protein.</text>
</comment>
<comment type="function">
    <text evidence="8">Transfers a GMP moiety from GTP to Mo-molybdopterin (Mo-MPT) cofactor (Moco or molybdenum cofactor) to form Mo-molybdopterin guanine dinucleotide (Mo-MGD) cofactor.</text>
</comment>
<keyword evidence="11" id="KW-1185">Reference proteome</keyword>
<keyword evidence="6 8" id="KW-0342">GTP-binding</keyword>
<evidence type="ECO:0000313" key="10">
    <source>
        <dbReference type="EMBL" id="MDT9598786.1"/>
    </source>
</evidence>
<evidence type="ECO:0000256" key="1">
    <source>
        <dbReference type="ARBA" id="ARBA00022490"/>
    </source>
</evidence>
<evidence type="ECO:0000256" key="4">
    <source>
        <dbReference type="ARBA" id="ARBA00022741"/>
    </source>
</evidence>
<evidence type="ECO:0000259" key="9">
    <source>
        <dbReference type="Pfam" id="PF12804"/>
    </source>
</evidence>
<evidence type="ECO:0000256" key="5">
    <source>
        <dbReference type="ARBA" id="ARBA00022842"/>
    </source>
</evidence>
<comment type="caution">
    <text evidence="10">The sequence shown here is derived from an EMBL/GenBank/DDBJ whole genome shotgun (WGS) entry which is preliminary data.</text>
</comment>
<keyword evidence="4 8" id="KW-0547">Nucleotide-binding</keyword>
<dbReference type="SUPFAM" id="SSF53448">
    <property type="entry name" value="Nucleotide-diphospho-sugar transferases"/>
    <property type="match status" value="1"/>
</dbReference>
<dbReference type="InterPro" id="IPR013482">
    <property type="entry name" value="Molybde_CF_guanTrfase"/>
</dbReference>
<evidence type="ECO:0000256" key="3">
    <source>
        <dbReference type="ARBA" id="ARBA00022723"/>
    </source>
</evidence>
<comment type="subcellular location">
    <subcellularLocation>
        <location evidence="8">Cytoplasm</location>
    </subcellularLocation>
</comment>
<feature type="binding site" evidence="8">
    <location>
        <position position="97"/>
    </location>
    <ligand>
        <name>Mg(2+)</name>
        <dbReference type="ChEBI" id="CHEBI:18420"/>
    </ligand>
</feature>
<feature type="binding site" evidence="8">
    <location>
        <position position="66"/>
    </location>
    <ligand>
        <name>GTP</name>
        <dbReference type="ChEBI" id="CHEBI:37565"/>
    </ligand>
</feature>
<dbReference type="PANTHER" id="PTHR19136">
    <property type="entry name" value="MOLYBDENUM COFACTOR GUANYLYLTRANSFERASE"/>
    <property type="match status" value="1"/>
</dbReference>
<organism evidence="10 11">
    <name type="scientific">Sphingosinicella rhizophila</name>
    <dbReference type="NCBI Taxonomy" id="3050082"/>
    <lineage>
        <taxon>Bacteria</taxon>
        <taxon>Pseudomonadati</taxon>
        <taxon>Pseudomonadota</taxon>
        <taxon>Alphaproteobacteria</taxon>
        <taxon>Sphingomonadales</taxon>
        <taxon>Sphingosinicellaceae</taxon>
        <taxon>Sphingosinicella</taxon>
    </lineage>
</organism>
<dbReference type="InterPro" id="IPR025877">
    <property type="entry name" value="MobA-like_NTP_Trfase"/>
</dbReference>
<comment type="cofactor">
    <cofactor evidence="8">
        <name>Mg(2+)</name>
        <dbReference type="ChEBI" id="CHEBI:18420"/>
    </cofactor>
</comment>
<feature type="domain" description="MobA-like NTP transferase" evidence="9">
    <location>
        <begin position="5"/>
        <end position="158"/>
    </location>
</feature>
<protein>
    <recommendedName>
        <fullName evidence="8">Molybdenum cofactor guanylyltransferase</fullName>
        <shortName evidence="8">MoCo guanylyltransferase</shortName>
        <ecNumber evidence="8">2.7.7.77</ecNumber>
    </recommendedName>
    <alternativeName>
        <fullName evidence="8">GTP:molybdopterin guanylyltransferase</fullName>
    </alternativeName>
    <alternativeName>
        <fullName evidence="8">Mo-MPT guanylyltransferase</fullName>
    </alternativeName>
    <alternativeName>
        <fullName evidence="8">Molybdopterin guanylyltransferase</fullName>
    </alternativeName>
    <alternativeName>
        <fullName evidence="8">Molybdopterin-guanine dinucleotide synthase</fullName>
        <shortName evidence="8">MGD synthase</shortName>
    </alternativeName>
</protein>
<dbReference type="HAMAP" id="MF_00316">
    <property type="entry name" value="MobA"/>
    <property type="match status" value="1"/>
</dbReference>
<keyword evidence="2 8" id="KW-0808">Transferase</keyword>
<comment type="similarity">
    <text evidence="8">Belongs to the MobA family.</text>
</comment>
<reference evidence="10 11" key="1">
    <citation type="submission" date="2023-05" db="EMBL/GenBank/DDBJ databases">
        <authorList>
            <person name="Guo Y."/>
        </authorList>
    </citation>
    <scope>NUCLEOTIDE SEQUENCE [LARGE SCALE GENOMIC DNA]</scope>
    <source>
        <strain evidence="10 11">GR2756</strain>
    </source>
</reference>
<dbReference type="CDD" id="cd02503">
    <property type="entry name" value="MobA"/>
    <property type="match status" value="1"/>
</dbReference>
<keyword evidence="7 8" id="KW-0501">Molybdenum cofactor biosynthesis</keyword>
<evidence type="ECO:0000313" key="11">
    <source>
        <dbReference type="Proteomes" id="UP001259572"/>
    </source>
</evidence>
<feature type="binding site" evidence="8">
    <location>
        <position position="20"/>
    </location>
    <ligand>
        <name>GTP</name>
        <dbReference type="ChEBI" id="CHEBI:37565"/>
    </ligand>
</feature>
<comment type="catalytic activity">
    <reaction evidence="8">
        <text>Mo-molybdopterin + GTP + H(+) = Mo-molybdopterin guanine dinucleotide + diphosphate</text>
        <dbReference type="Rhea" id="RHEA:34243"/>
        <dbReference type="ChEBI" id="CHEBI:15378"/>
        <dbReference type="ChEBI" id="CHEBI:33019"/>
        <dbReference type="ChEBI" id="CHEBI:37565"/>
        <dbReference type="ChEBI" id="CHEBI:71302"/>
        <dbReference type="ChEBI" id="CHEBI:71310"/>
        <dbReference type="EC" id="2.7.7.77"/>
    </reaction>
</comment>
<evidence type="ECO:0000256" key="6">
    <source>
        <dbReference type="ARBA" id="ARBA00023134"/>
    </source>
</evidence>
<evidence type="ECO:0000256" key="7">
    <source>
        <dbReference type="ARBA" id="ARBA00023150"/>
    </source>
</evidence>
<dbReference type="Gene3D" id="3.90.550.10">
    <property type="entry name" value="Spore Coat Polysaccharide Biosynthesis Protein SpsA, Chain A"/>
    <property type="match status" value="1"/>
</dbReference>
<proteinExistence type="inferred from homology"/>
<dbReference type="EC" id="2.7.7.77" evidence="8"/>
<sequence>MRIGAVILAGGAGRRIGGDKPFRLLAGRSLVDHVLDQVKAWQIPCAIAIRDHADLRFPDHLPLLHDREDAGPIAGLASALRHAVREGLDAILTLPCDTPLLPRDLPERLKHALALPSEAAVARSGERLHPSCGLWRASASVRIENYLQRRASLRGFAEELGAVIVAWPVQPYDPFFNVNTEDDLAAAENLLKGR</sequence>